<gene>
    <name evidence="7" type="ORF">SSOP1_2946</name>
</gene>
<dbReference type="CDD" id="cd06261">
    <property type="entry name" value="TM_PBP2"/>
    <property type="match status" value="1"/>
</dbReference>
<dbReference type="PANTHER" id="PTHR43879">
    <property type="entry name" value="ABC TRANSPORTER PERMEASE PROTEIN"/>
    <property type="match status" value="1"/>
</dbReference>
<dbReference type="InterPro" id="IPR054927">
    <property type="entry name" value="GlcU_transporter"/>
</dbReference>
<dbReference type="NCBIfam" id="NF040932">
    <property type="entry name" value="ABC_arch_GlcU"/>
    <property type="match status" value="1"/>
</dbReference>
<evidence type="ECO:0000256" key="4">
    <source>
        <dbReference type="ARBA" id="ARBA00023136"/>
    </source>
</evidence>
<proteinExistence type="inferred from homology"/>
<dbReference type="Pfam" id="PF00528">
    <property type="entry name" value="BPD_transp_1"/>
    <property type="match status" value="1"/>
</dbReference>
<comment type="subcellular location">
    <subcellularLocation>
        <location evidence="5">Cell membrane</location>
        <topology evidence="5">Multi-pass membrane protein</topology>
    </subcellularLocation>
    <subcellularLocation>
        <location evidence="1">Membrane</location>
        <topology evidence="1">Multi-pass membrane protein</topology>
    </subcellularLocation>
</comment>
<dbReference type="Proteomes" id="UP000076770">
    <property type="component" value="Chromosome i"/>
</dbReference>
<dbReference type="PROSITE" id="PS50928">
    <property type="entry name" value="ABC_TM1"/>
    <property type="match status" value="1"/>
</dbReference>
<dbReference type="PATRIC" id="fig|2287.9.peg.3091"/>
<evidence type="ECO:0000313" key="7">
    <source>
        <dbReference type="EMBL" id="SAI86500.1"/>
    </source>
</evidence>
<feature type="transmembrane region" description="Helical" evidence="5">
    <location>
        <begin position="190"/>
        <end position="212"/>
    </location>
</feature>
<accession>A0A157T5G1</accession>
<keyword evidence="5" id="KW-0813">Transport</keyword>
<keyword evidence="3 5" id="KW-1133">Transmembrane helix</keyword>
<dbReference type="GO" id="GO:0055085">
    <property type="term" value="P:transmembrane transport"/>
    <property type="evidence" value="ECO:0007669"/>
    <property type="project" value="InterPro"/>
</dbReference>
<feature type="transmembrane region" description="Helical" evidence="5">
    <location>
        <begin position="71"/>
        <end position="97"/>
    </location>
</feature>
<dbReference type="Gene3D" id="1.10.3720.10">
    <property type="entry name" value="MetI-like"/>
    <property type="match status" value="1"/>
</dbReference>
<feature type="transmembrane region" description="Helical" evidence="5">
    <location>
        <begin position="12"/>
        <end position="34"/>
    </location>
</feature>
<evidence type="ECO:0000313" key="8">
    <source>
        <dbReference type="Proteomes" id="UP000076770"/>
    </source>
</evidence>
<feature type="transmembrane region" description="Helical" evidence="5">
    <location>
        <begin position="252"/>
        <end position="274"/>
    </location>
</feature>
<dbReference type="InterPro" id="IPR035906">
    <property type="entry name" value="MetI-like_sf"/>
</dbReference>
<evidence type="ECO:0000256" key="3">
    <source>
        <dbReference type="ARBA" id="ARBA00022989"/>
    </source>
</evidence>
<dbReference type="SUPFAM" id="SSF161098">
    <property type="entry name" value="MetI-like"/>
    <property type="match status" value="1"/>
</dbReference>
<dbReference type="AlphaFoldDB" id="A0A157T5G1"/>
<evidence type="ECO:0000259" key="6">
    <source>
        <dbReference type="PROSITE" id="PS50928"/>
    </source>
</evidence>
<protein>
    <submittedName>
        <fullName evidence="7">Arabinose ABC transporter permease</fullName>
    </submittedName>
</protein>
<evidence type="ECO:0000256" key="2">
    <source>
        <dbReference type="ARBA" id="ARBA00022692"/>
    </source>
</evidence>
<dbReference type="PANTHER" id="PTHR43879:SF1">
    <property type="entry name" value="GLUCOSE IMPORT SYSTEM PERMEASE PROTEIN GLCU"/>
    <property type="match status" value="1"/>
</dbReference>
<comment type="similarity">
    <text evidence="5">Belongs to the binding-protein-dependent transport system permease family.</text>
</comment>
<feature type="transmembrane region" description="Helical" evidence="5">
    <location>
        <begin position="109"/>
        <end position="126"/>
    </location>
</feature>
<name>A0A157T5G1_SACSO</name>
<evidence type="ECO:0000256" key="1">
    <source>
        <dbReference type="ARBA" id="ARBA00004141"/>
    </source>
</evidence>
<feature type="transmembrane region" description="Helical" evidence="5">
    <location>
        <begin position="218"/>
        <end position="240"/>
    </location>
</feature>
<keyword evidence="4 5" id="KW-0472">Membrane</keyword>
<keyword evidence="2 5" id="KW-0812">Transmembrane</keyword>
<feature type="transmembrane region" description="Helical" evidence="5">
    <location>
        <begin position="146"/>
        <end position="169"/>
    </location>
</feature>
<sequence length="287" mass="31182">MDKKMRPVIKASLHYLALAIVSVIWLIPVYAMLINGFKSNFEVLSTPVLVPPTKITFEAYVSVLLSLAKPLINSLIIVIPTSFISAFLGAMGAYFFYTLSYSFSRASSAISDVLFSLISLATFIPQEATLLPLTRLIVSMGLLDSYIGIIFALLIFYIPTGALLMSMFISVIPRSLIEAAKMDGTGDLKIFMKIVFPLSMPGFISTLIFIIIQAWNNFFIPLVLVTTPGMKLTSIAVLSYSGAYGTLYNDTFAAGMVASIIPLAIFVFLGRYFIRGLMALGGGGKGV</sequence>
<organism evidence="7 8">
    <name type="scientific">Saccharolobus solfataricus</name>
    <name type="common">Sulfolobus solfataricus</name>
    <dbReference type="NCBI Taxonomy" id="2287"/>
    <lineage>
        <taxon>Archaea</taxon>
        <taxon>Thermoproteota</taxon>
        <taxon>Thermoprotei</taxon>
        <taxon>Sulfolobales</taxon>
        <taxon>Sulfolobaceae</taxon>
        <taxon>Saccharolobus</taxon>
    </lineage>
</organism>
<dbReference type="SMR" id="A0A157T5G1"/>
<evidence type="ECO:0000256" key="5">
    <source>
        <dbReference type="RuleBase" id="RU363032"/>
    </source>
</evidence>
<dbReference type="GO" id="GO:0005886">
    <property type="term" value="C:plasma membrane"/>
    <property type="evidence" value="ECO:0007669"/>
    <property type="project" value="UniProtKB-SubCell"/>
</dbReference>
<reference evidence="8" key="1">
    <citation type="submission" date="2016-04" db="EMBL/GenBank/DDBJ databases">
        <authorList>
            <person name="Shah S.A."/>
            <person name="Garrett R.A."/>
        </authorList>
    </citation>
    <scope>NUCLEOTIDE SEQUENCE [LARGE SCALE GENOMIC DNA]</scope>
    <source>
        <strain evidence="8">ATCC 35091 / DSM 1616 / JCM 8930 / NBRC 15331 / P1</strain>
    </source>
</reference>
<dbReference type="InterPro" id="IPR000515">
    <property type="entry name" value="MetI-like"/>
</dbReference>
<feature type="domain" description="ABC transmembrane type-1" evidence="6">
    <location>
        <begin position="71"/>
        <end position="269"/>
    </location>
</feature>
<dbReference type="EMBL" id="LT549890">
    <property type="protein sequence ID" value="SAI86500.1"/>
    <property type="molecule type" value="Genomic_DNA"/>
</dbReference>